<dbReference type="Gene3D" id="3.20.20.80">
    <property type="entry name" value="Glycosidases"/>
    <property type="match status" value="1"/>
</dbReference>
<comment type="catalytic activity">
    <reaction evidence="1">
        <text>Random endo-hydrolysis of N-acetyl-beta-D-glucosaminide (1-&gt;4)-beta-linkages in chitin and chitodextrins.</text>
        <dbReference type="EC" id="3.2.1.14"/>
    </reaction>
</comment>
<dbReference type="EC" id="3.2.1.14" evidence="4"/>
<accession>A0A9P4MIC5</accession>
<dbReference type="AlphaFoldDB" id="A0A9P4MIC5"/>
<name>A0A9P4MIC5_9PEZI</name>
<dbReference type="InterPro" id="IPR001579">
    <property type="entry name" value="Glyco_hydro_18_chit_AS"/>
</dbReference>
<protein>
    <recommendedName>
        <fullName evidence="4">chitinase</fullName>
        <ecNumber evidence="4">3.2.1.14</ecNumber>
    </recommendedName>
</protein>
<dbReference type="InterPro" id="IPR001223">
    <property type="entry name" value="Glyco_hydro18_cat"/>
</dbReference>
<dbReference type="SMART" id="SM00636">
    <property type="entry name" value="Glyco_18"/>
    <property type="match status" value="1"/>
</dbReference>
<gene>
    <name evidence="13" type="ORF">K461DRAFT_184196</name>
</gene>
<dbReference type="InterPro" id="IPR050314">
    <property type="entry name" value="Glycosyl_Hydrlase_18"/>
</dbReference>
<proteinExistence type="inferred from homology"/>
<dbReference type="FunFam" id="3.10.50.10:FF:000005">
    <property type="entry name" value="Endochitinase B1"/>
    <property type="match status" value="1"/>
</dbReference>
<sequence>MDHTSSGHHYRTVSYYVDWAIYGRNHQPQDLPVQNLTHCLYSFANVKPDGEVHLTDTWSDLEKHYPSDSWNDIGTNVYGCIKQLYLHKKRHRHFKLLLSIGGWTYSPNFAEPCKTPQGRARFASSAVQLLKDLGLDGLDVDWEYPANSEQAEHYVLLLQAMREALDAYAACLPSRPHFLLTIACPAGPVNYQRLDIPAMDRYLDFWNLMAYDFAGSWDNKAGHQANIFPSEHCPDATPFSADQAIRYYLDSGVRPEKIVLGMPLYGRAFCGTDGPGSGFTGVGEGSWEAGCWDYKALPRPGAQVHHDPSALASWTYDPSTKTMITYDDPVNAAKKVEYVKTRRLGGAMWWESSGDKTCSEDDQEGGSLINLVAQGLGGYGGKHLDKSVNCLEYPESKYENLRKGMPGE</sequence>
<comment type="similarity">
    <text evidence="3">Belongs to the glycosyl hydrolase 18 family. Chitinase class V subfamily.</text>
</comment>
<keyword evidence="9 11" id="KW-0326">Glycosidase</keyword>
<dbReference type="CDD" id="cd06548">
    <property type="entry name" value="GH18_chitinase"/>
    <property type="match status" value="1"/>
</dbReference>
<dbReference type="GO" id="GO:0008061">
    <property type="term" value="F:chitin binding"/>
    <property type="evidence" value="ECO:0007669"/>
    <property type="project" value="InterPro"/>
</dbReference>
<dbReference type="PROSITE" id="PS51910">
    <property type="entry name" value="GH18_2"/>
    <property type="match status" value="1"/>
</dbReference>
<organism evidence="13 14">
    <name type="scientific">Myriangium duriaei CBS 260.36</name>
    <dbReference type="NCBI Taxonomy" id="1168546"/>
    <lineage>
        <taxon>Eukaryota</taxon>
        <taxon>Fungi</taxon>
        <taxon>Dikarya</taxon>
        <taxon>Ascomycota</taxon>
        <taxon>Pezizomycotina</taxon>
        <taxon>Dothideomycetes</taxon>
        <taxon>Dothideomycetidae</taxon>
        <taxon>Myriangiales</taxon>
        <taxon>Myriangiaceae</taxon>
        <taxon>Myriangium</taxon>
    </lineage>
</organism>
<dbReference type="GO" id="GO:0006032">
    <property type="term" value="P:chitin catabolic process"/>
    <property type="evidence" value="ECO:0007669"/>
    <property type="project" value="UniProtKB-KW"/>
</dbReference>
<keyword evidence="5" id="KW-0964">Secreted</keyword>
<evidence type="ECO:0000256" key="10">
    <source>
        <dbReference type="ARBA" id="ARBA00023326"/>
    </source>
</evidence>
<keyword evidence="14" id="KW-1185">Reference proteome</keyword>
<evidence type="ECO:0000256" key="11">
    <source>
        <dbReference type="RuleBase" id="RU000489"/>
    </source>
</evidence>
<reference evidence="13" key="1">
    <citation type="journal article" date="2020" name="Stud. Mycol.">
        <title>101 Dothideomycetes genomes: a test case for predicting lifestyles and emergence of pathogens.</title>
        <authorList>
            <person name="Haridas S."/>
            <person name="Albert R."/>
            <person name="Binder M."/>
            <person name="Bloem J."/>
            <person name="Labutti K."/>
            <person name="Salamov A."/>
            <person name="Andreopoulos B."/>
            <person name="Baker S."/>
            <person name="Barry K."/>
            <person name="Bills G."/>
            <person name="Bluhm B."/>
            <person name="Cannon C."/>
            <person name="Castanera R."/>
            <person name="Culley D."/>
            <person name="Daum C."/>
            <person name="Ezra D."/>
            <person name="Gonzalez J."/>
            <person name="Henrissat B."/>
            <person name="Kuo A."/>
            <person name="Liang C."/>
            <person name="Lipzen A."/>
            <person name="Lutzoni F."/>
            <person name="Magnuson J."/>
            <person name="Mondo S."/>
            <person name="Nolan M."/>
            <person name="Ohm R."/>
            <person name="Pangilinan J."/>
            <person name="Park H.-J."/>
            <person name="Ramirez L."/>
            <person name="Alfaro M."/>
            <person name="Sun H."/>
            <person name="Tritt A."/>
            <person name="Yoshinaga Y."/>
            <person name="Zwiers L.-H."/>
            <person name="Turgeon B."/>
            <person name="Goodwin S."/>
            <person name="Spatafora J."/>
            <person name="Crous P."/>
            <person name="Grigoriev I."/>
        </authorList>
    </citation>
    <scope>NUCLEOTIDE SEQUENCE</scope>
    <source>
        <strain evidence="13">CBS 260.36</strain>
    </source>
</reference>
<comment type="subcellular location">
    <subcellularLocation>
        <location evidence="2">Secreted</location>
    </subcellularLocation>
</comment>
<dbReference type="OrthoDB" id="76388at2759"/>
<dbReference type="PANTHER" id="PTHR11177">
    <property type="entry name" value="CHITINASE"/>
    <property type="match status" value="1"/>
</dbReference>
<evidence type="ECO:0000259" key="12">
    <source>
        <dbReference type="PROSITE" id="PS51910"/>
    </source>
</evidence>
<dbReference type="GO" id="GO:0005576">
    <property type="term" value="C:extracellular region"/>
    <property type="evidence" value="ECO:0007669"/>
    <property type="project" value="UniProtKB-SubCell"/>
</dbReference>
<evidence type="ECO:0000256" key="7">
    <source>
        <dbReference type="ARBA" id="ARBA00023024"/>
    </source>
</evidence>
<dbReference type="EMBL" id="ML996089">
    <property type="protein sequence ID" value="KAF2150869.1"/>
    <property type="molecule type" value="Genomic_DNA"/>
</dbReference>
<evidence type="ECO:0000256" key="2">
    <source>
        <dbReference type="ARBA" id="ARBA00004613"/>
    </source>
</evidence>
<dbReference type="Proteomes" id="UP000799439">
    <property type="component" value="Unassembled WGS sequence"/>
</dbReference>
<evidence type="ECO:0000256" key="4">
    <source>
        <dbReference type="ARBA" id="ARBA00012729"/>
    </source>
</evidence>
<evidence type="ECO:0000256" key="5">
    <source>
        <dbReference type="ARBA" id="ARBA00022525"/>
    </source>
</evidence>
<evidence type="ECO:0000256" key="8">
    <source>
        <dbReference type="ARBA" id="ARBA00023277"/>
    </source>
</evidence>
<dbReference type="PANTHER" id="PTHR11177:SF317">
    <property type="entry name" value="CHITINASE 12-RELATED"/>
    <property type="match status" value="1"/>
</dbReference>
<dbReference type="GO" id="GO:0008843">
    <property type="term" value="F:endochitinase activity"/>
    <property type="evidence" value="ECO:0007669"/>
    <property type="project" value="UniProtKB-EC"/>
</dbReference>
<evidence type="ECO:0000313" key="14">
    <source>
        <dbReference type="Proteomes" id="UP000799439"/>
    </source>
</evidence>
<dbReference type="FunFam" id="3.20.20.80:FF:000075">
    <property type="entry name" value="Sporulation-specific chitinase"/>
    <property type="match status" value="1"/>
</dbReference>
<dbReference type="GO" id="GO:0000272">
    <property type="term" value="P:polysaccharide catabolic process"/>
    <property type="evidence" value="ECO:0007669"/>
    <property type="project" value="UniProtKB-KW"/>
</dbReference>
<dbReference type="Gene3D" id="3.10.50.10">
    <property type="match status" value="1"/>
</dbReference>
<keyword evidence="10" id="KW-0624">Polysaccharide degradation</keyword>
<evidence type="ECO:0000256" key="9">
    <source>
        <dbReference type="ARBA" id="ARBA00023295"/>
    </source>
</evidence>
<dbReference type="Pfam" id="PF00704">
    <property type="entry name" value="Glyco_hydro_18"/>
    <property type="match status" value="1"/>
</dbReference>
<keyword evidence="8" id="KW-0119">Carbohydrate metabolism</keyword>
<dbReference type="SUPFAM" id="SSF51445">
    <property type="entry name" value="(Trans)glycosidases"/>
    <property type="match status" value="1"/>
</dbReference>
<dbReference type="InterPro" id="IPR029070">
    <property type="entry name" value="Chitinase_insertion_sf"/>
</dbReference>
<evidence type="ECO:0000256" key="3">
    <source>
        <dbReference type="ARBA" id="ARBA00008682"/>
    </source>
</evidence>
<evidence type="ECO:0000256" key="6">
    <source>
        <dbReference type="ARBA" id="ARBA00022801"/>
    </source>
</evidence>
<evidence type="ECO:0000313" key="13">
    <source>
        <dbReference type="EMBL" id="KAF2150869.1"/>
    </source>
</evidence>
<dbReference type="InterPro" id="IPR017853">
    <property type="entry name" value="GH"/>
</dbReference>
<dbReference type="InterPro" id="IPR011583">
    <property type="entry name" value="Chitinase_II/V-like_cat"/>
</dbReference>
<keyword evidence="7" id="KW-0146">Chitin degradation</keyword>
<dbReference type="PROSITE" id="PS01095">
    <property type="entry name" value="GH18_1"/>
    <property type="match status" value="1"/>
</dbReference>
<dbReference type="SUPFAM" id="SSF54556">
    <property type="entry name" value="Chitinase insertion domain"/>
    <property type="match status" value="1"/>
</dbReference>
<feature type="domain" description="GH18" evidence="12">
    <location>
        <begin position="10"/>
        <end position="379"/>
    </location>
</feature>
<keyword evidence="6 11" id="KW-0378">Hydrolase</keyword>
<comment type="caution">
    <text evidence="13">The sequence shown here is derived from an EMBL/GenBank/DDBJ whole genome shotgun (WGS) entry which is preliminary data.</text>
</comment>
<evidence type="ECO:0000256" key="1">
    <source>
        <dbReference type="ARBA" id="ARBA00000822"/>
    </source>
</evidence>